<evidence type="ECO:0000313" key="10">
    <source>
        <dbReference type="Proteomes" id="UP000065797"/>
    </source>
</evidence>
<dbReference type="GO" id="GO:0008610">
    <property type="term" value="P:lipid biosynthetic process"/>
    <property type="evidence" value="ECO:0007669"/>
    <property type="project" value="UniProtKB-ARBA"/>
</dbReference>
<dbReference type="PROSITE" id="PS50075">
    <property type="entry name" value="CARRIER"/>
    <property type="match status" value="1"/>
</dbReference>
<dbReference type="Pfam" id="PF00550">
    <property type="entry name" value="PP-binding"/>
    <property type="match status" value="1"/>
</dbReference>
<comment type="cofactor">
    <cofactor evidence="1">
        <name>pantetheine 4'-phosphate</name>
        <dbReference type="ChEBI" id="CHEBI:47942"/>
    </cofactor>
</comment>
<dbReference type="Gene3D" id="3.30.559.30">
    <property type="entry name" value="Nonribosomal peptide synthetase, condensation domain"/>
    <property type="match status" value="3"/>
</dbReference>
<evidence type="ECO:0000313" key="9">
    <source>
        <dbReference type="EMBL" id="KWU54892.1"/>
    </source>
</evidence>
<dbReference type="NCBIfam" id="TIGR01720">
    <property type="entry name" value="NRPS-para261"/>
    <property type="match status" value="1"/>
</dbReference>
<dbReference type="InterPro" id="IPR036736">
    <property type="entry name" value="ACP-like_sf"/>
</dbReference>
<dbReference type="InterPro" id="IPR010071">
    <property type="entry name" value="AA_adenyl_dom"/>
</dbReference>
<dbReference type="CDD" id="cd05930">
    <property type="entry name" value="A_NRPS"/>
    <property type="match status" value="1"/>
</dbReference>
<keyword evidence="3" id="KW-0596">Phosphopantetheine</keyword>
<dbReference type="InterPro" id="IPR000873">
    <property type="entry name" value="AMP-dep_synth/lig_dom"/>
</dbReference>
<dbReference type="SUPFAM" id="SSF56801">
    <property type="entry name" value="Acetyl-CoA synthetase-like"/>
    <property type="match status" value="1"/>
</dbReference>
<dbReference type="Proteomes" id="UP000065797">
    <property type="component" value="Unassembled WGS sequence"/>
</dbReference>
<dbReference type="PROSITE" id="PS00455">
    <property type="entry name" value="AMP_BINDING"/>
    <property type="match status" value="1"/>
</dbReference>
<dbReference type="Gene3D" id="1.10.1200.10">
    <property type="entry name" value="ACP-like"/>
    <property type="match status" value="1"/>
</dbReference>
<accession>A0A109FU94</accession>
<reference evidence="9 10" key="1">
    <citation type="submission" date="2016-01" db="EMBL/GenBank/DDBJ databases">
        <authorList>
            <person name="McClelland M."/>
            <person name="Jain A."/>
            <person name="Saraogi P."/>
            <person name="Mendelson R."/>
            <person name="Westerman R."/>
            <person name="SanMiguel P."/>
            <person name="Csonka L."/>
        </authorList>
    </citation>
    <scope>NUCLEOTIDE SEQUENCE [LARGE SCALE GENOMIC DNA]</scope>
    <source>
        <strain evidence="9 10">PE8-15</strain>
    </source>
</reference>
<comment type="similarity">
    <text evidence="2">Belongs to the ATP-dependent AMP-binding enzyme family.</text>
</comment>
<dbReference type="GO" id="GO:0003824">
    <property type="term" value="F:catalytic activity"/>
    <property type="evidence" value="ECO:0007669"/>
    <property type="project" value="InterPro"/>
</dbReference>
<evidence type="ECO:0000256" key="7">
    <source>
        <dbReference type="ARBA" id="ARBA00023194"/>
    </source>
</evidence>
<dbReference type="InterPro" id="IPR045851">
    <property type="entry name" value="AMP-bd_C_sf"/>
</dbReference>
<dbReference type="InterPro" id="IPR009081">
    <property type="entry name" value="PP-bd_ACP"/>
</dbReference>
<evidence type="ECO:0000259" key="8">
    <source>
        <dbReference type="PROSITE" id="PS50075"/>
    </source>
</evidence>
<dbReference type="PANTHER" id="PTHR45398">
    <property type="match status" value="1"/>
</dbReference>
<dbReference type="FunFam" id="1.10.1200.10:FF:000005">
    <property type="entry name" value="Nonribosomal peptide synthetase 1"/>
    <property type="match status" value="1"/>
</dbReference>
<dbReference type="Gene3D" id="2.30.38.10">
    <property type="entry name" value="Luciferase, Domain 3"/>
    <property type="match status" value="1"/>
</dbReference>
<dbReference type="FunFam" id="3.40.50.980:FF:000001">
    <property type="entry name" value="Non-ribosomal peptide synthetase"/>
    <property type="match status" value="1"/>
</dbReference>
<dbReference type="InterPro" id="IPR010060">
    <property type="entry name" value="NRPS_synth"/>
</dbReference>
<dbReference type="Gene3D" id="3.40.50.980">
    <property type="match status" value="2"/>
</dbReference>
<dbReference type="InterPro" id="IPR023213">
    <property type="entry name" value="CAT-like_dom_sf"/>
</dbReference>
<evidence type="ECO:0000256" key="2">
    <source>
        <dbReference type="ARBA" id="ARBA00006432"/>
    </source>
</evidence>
<keyword evidence="4" id="KW-0597">Phosphoprotein</keyword>
<sequence>MDIKNIENIYECTPLQKGMLFHAIHQPDTSLYIEQVKFKLSEGLDASCFQKAWERTINRHSALRTTFHWKESEKLLQVVHKKIDIVWENKEWNQHAEHSSLTIDQYAEKLQKEGFDVSKGSPMKFHLIRLNEGYQFIWTFHHLLMDGWSMPLVLRDVILCYQSLKRNELPELLGAPQFHEYISWIGRQDIEHSKQFFKEKLKGFVEPSYLCGSHYQHRQVTQDQHKDIIISGEKRKSLEELARKQEVTLFSILQGLWVILINSYTDQEDVVLGSVMSGRQPDIRGAESIVGPFINTLPIRVRMKSSNTLLSVIKDVQKEQSELSQYQYTPLYEVQKVSELDSDKPLFDSIIVFENYPFDFNMFKEGNIGISISDFQVEEKSNFPLSLAIIPFEDALVLRLHFDSSVITVTEIEKMLDRMARLVEAALQNVHQTLDSLNLLDEREQKDVEAWGNGKVPSLVTSTETLHGKFEQQVQLCEEKIAVQNETVTYTYKELDEQANQLAGHLQRLGLKQEQSVAVMMGKSPDFIIAMLGILKAGGVYVPLDKHMPEERIQYILNDSEVQFIVVDENIPEIPFGDVDIVNIDAIPDGKMHSRLVIPPKQSAYIMYTSGSTGLPKGVAVSHEAAFLHYVSFMEKFNLSETDRVLQFGTITFDPSLEQIFPTLFSGGEVFVRGEDLWDSEEFVENINNYGITIANLPTPYWNEIVNHYIVIGQPIIMNSLRILAVGGDKLSTVHANKWNDVHKGKTSLYNFYGPTEIVTTCTHYLVQNQLYDTAAVSIGYAFSNRRLYILDSMGRPVPSGGKGELHIGGPVLARGYINKPGLTAEKFVPDPFSSEPGARMYRTGDIVRYSPDGDIQFLGRNDDQFKIRGFRVETGEIEKALLSLPEVNQALVMVDSTSETKVLIAYITVIGETSSKEIKVALESKLPNYMIPKFIHVMEELPLMTNGKVDRKALPRFESFENADFYHPPINDTQKKLVTIWEQVLQVEKVGIQDNYFELGGDSILALQIIAKSQEVSIDITTRDLFEYQTIKKIDDFLSHKTSQSTVDLLEENDEESLIWDIVPFTPIQQWFFEKEFNNPHHWNQSILLKVKEDLDITSLDKSIEAITKYHEVFNISFVHEEGKWGQTEELENRYVLDVMEFDNQSSHDQERKRQVILQAQKSLDIECGPLLKVVYFRNKKNGENQLFLTIHHLIVDGVSWRILLEDLQIAYNRIQERKPLKFLPQTTLYKEWSFALQHYAKGEEILKNLPYWKRISKVEMRIPVDGEKNEAVNTESSLKKKTARFSKKETEFLLTKVNRTLNAKIQEVLISSLMIAMKRWTHGQNIKIDIEGHGREAIRSGINLSRTVGWFTTLFPFSVKLQERSSLLEDVNEIIRAMQSIPDNGIEFGVLKYLRGVAFEEHPSEISFNYLGQINTTFENSIFEIADESVEPIRDSAAPRAYLLDVEGAVYNGELSLDWMYSSHLHKDETIELLVSEFCSIVREIIKLGMDFEGKPYLPKNFNKVNLNETEWKLINQHTATIEDMYPLSPVQEGILFHTLMHPETGIYMEQMAIGIKGEFSIEAFCQAWQHVLDRNSILRANFLWEGFTKPIHIIHQSRKVNVNVLDWTDRGYEFDDLRQNLERINESQRLTGFDLEHDSLIRLTLVKIEKSTYHFIWTYHHLLLDGWSMPMVLMQLSEAYAKITKGEKLDVTVTRSFGEYIDWQTNQDFSKDRDFWIESLEGYQDRAMLTMDRGRISDREQSHLEIKRKLPKVLTEKLKVVAAEKKTTLNTMVQTAWAIFLNFVSEKEKVIFGSVFSGRSAPVEGIEEMIGMFINTLPMSLKVSSDKKLRELLLEMHSFQLRVSAIESTPLTEIKEWIGYKSKESLFDTCLIFANFPNLISPEGNQAFFEKATIFDVDVTEQTNFPLTLSIAPGERLSLDINYSCVAFSSETIECYLHLLENILTEMTVSHEQSVKEIHQKLQRVLIKHNQEMFNRQKEINRNQLNGRIRKSVNVPN</sequence>
<dbReference type="Pfam" id="PF00501">
    <property type="entry name" value="AMP-binding"/>
    <property type="match status" value="1"/>
</dbReference>
<dbReference type="FunFam" id="3.40.50.12780:FF:000012">
    <property type="entry name" value="Non-ribosomal peptide synthetase"/>
    <property type="match status" value="1"/>
</dbReference>
<evidence type="ECO:0000256" key="1">
    <source>
        <dbReference type="ARBA" id="ARBA00001957"/>
    </source>
</evidence>
<dbReference type="InterPro" id="IPR001242">
    <property type="entry name" value="Condensation_dom"/>
</dbReference>
<dbReference type="NCBIfam" id="TIGR01733">
    <property type="entry name" value="AA-adenyl-dom"/>
    <property type="match status" value="1"/>
</dbReference>
<dbReference type="Gene3D" id="3.30.559.10">
    <property type="entry name" value="Chloramphenicol acetyltransferase-like domain"/>
    <property type="match status" value="3"/>
</dbReference>
<dbReference type="SUPFAM" id="SSF47336">
    <property type="entry name" value="ACP-like"/>
    <property type="match status" value="1"/>
</dbReference>
<dbReference type="InterPro" id="IPR025110">
    <property type="entry name" value="AMP-bd_C"/>
</dbReference>
<evidence type="ECO:0000256" key="4">
    <source>
        <dbReference type="ARBA" id="ARBA00022553"/>
    </source>
</evidence>
<dbReference type="GO" id="GO:0017000">
    <property type="term" value="P:antibiotic biosynthetic process"/>
    <property type="evidence" value="ECO:0007669"/>
    <property type="project" value="UniProtKB-KW"/>
</dbReference>
<evidence type="ECO:0000256" key="3">
    <source>
        <dbReference type="ARBA" id="ARBA00022450"/>
    </source>
</evidence>
<keyword evidence="5" id="KW-0547">Nucleotide-binding</keyword>
<organism evidence="9 10">
    <name type="scientific">Bacillus mycoides</name>
    <dbReference type="NCBI Taxonomy" id="1405"/>
    <lineage>
        <taxon>Bacteria</taxon>
        <taxon>Bacillati</taxon>
        <taxon>Bacillota</taxon>
        <taxon>Bacilli</taxon>
        <taxon>Bacillales</taxon>
        <taxon>Bacillaceae</taxon>
        <taxon>Bacillus</taxon>
        <taxon>Bacillus cereus group</taxon>
    </lineage>
</organism>
<dbReference type="CDD" id="cd19543">
    <property type="entry name" value="DCL_NRPS"/>
    <property type="match status" value="1"/>
</dbReference>
<dbReference type="Gene3D" id="3.30.300.30">
    <property type="match status" value="1"/>
</dbReference>
<dbReference type="SUPFAM" id="SSF52777">
    <property type="entry name" value="CoA-dependent acyltransferases"/>
    <property type="match status" value="6"/>
</dbReference>
<dbReference type="InterPro" id="IPR020845">
    <property type="entry name" value="AMP-binding_CS"/>
</dbReference>
<feature type="domain" description="Carrier" evidence="8">
    <location>
        <begin position="969"/>
        <end position="1043"/>
    </location>
</feature>
<evidence type="ECO:0000256" key="5">
    <source>
        <dbReference type="ARBA" id="ARBA00022741"/>
    </source>
</evidence>
<evidence type="ECO:0000256" key="6">
    <source>
        <dbReference type="ARBA" id="ARBA00022840"/>
    </source>
</evidence>
<dbReference type="GO" id="GO:0005524">
    <property type="term" value="F:ATP binding"/>
    <property type="evidence" value="ECO:0007669"/>
    <property type="project" value="UniProtKB-KW"/>
</dbReference>
<dbReference type="Pfam" id="PF00668">
    <property type="entry name" value="Condensation"/>
    <property type="match status" value="3"/>
</dbReference>
<protein>
    <recommendedName>
        <fullName evidence="8">Carrier domain-containing protein</fullName>
    </recommendedName>
</protein>
<name>A0A109FU94_BACMY</name>
<dbReference type="EMBL" id="LRPH01000094">
    <property type="protein sequence ID" value="KWU54892.1"/>
    <property type="molecule type" value="Genomic_DNA"/>
</dbReference>
<proteinExistence type="inferred from homology"/>
<dbReference type="PANTHER" id="PTHR45398:SF1">
    <property type="entry name" value="ENZYME, PUTATIVE (JCVI)-RELATED"/>
    <property type="match status" value="1"/>
</dbReference>
<gene>
    <name evidence="9" type="ORF">AWW70_26125</name>
</gene>
<comment type="caution">
    <text evidence="9">The sequence shown here is derived from an EMBL/GenBank/DDBJ whole genome shotgun (WGS) entry which is preliminary data.</text>
</comment>
<keyword evidence="7" id="KW-0045">Antibiotic biosynthesis</keyword>
<dbReference type="RefSeq" id="WP_060751827.1">
    <property type="nucleotide sequence ID" value="NZ_LRPH01000094.1"/>
</dbReference>
<dbReference type="CDD" id="cd19534">
    <property type="entry name" value="E_NRPS"/>
    <property type="match status" value="1"/>
</dbReference>
<keyword evidence="6" id="KW-0067">ATP-binding</keyword>
<dbReference type="Pfam" id="PF13193">
    <property type="entry name" value="AMP-binding_C"/>
    <property type="match status" value="1"/>
</dbReference>